<accession>A0A426XM27</accession>
<evidence type="ECO:0000313" key="2">
    <source>
        <dbReference type="EMBL" id="RRT40536.1"/>
    </source>
</evidence>
<reference evidence="2 3" key="1">
    <citation type="journal article" date="2014" name="Agronomy (Basel)">
        <title>A Draft Genome Sequence for Ensete ventricosum, the Drought-Tolerant Tree Against Hunger.</title>
        <authorList>
            <person name="Harrison J."/>
            <person name="Moore K.A."/>
            <person name="Paszkiewicz K."/>
            <person name="Jones T."/>
            <person name="Grant M."/>
            <person name="Ambacheew D."/>
            <person name="Muzemil S."/>
            <person name="Studholme D.J."/>
        </authorList>
    </citation>
    <scope>NUCLEOTIDE SEQUENCE [LARGE SCALE GENOMIC DNA]</scope>
</reference>
<organism evidence="2 3">
    <name type="scientific">Ensete ventricosum</name>
    <name type="common">Abyssinian banana</name>
    <name type="synonym">Musa ensete</name>
    <dbReference type="NCBI Taxonomy" id="4639"/>
    <lineage>
        <taxon>Eukaryota</taxon>
        <taxon>Viridiplantae</taxon>
        <taxon>Streptophyta</taxon>
        <taxon>Embryophyta</taxon>
        <taxon>Tracheophyta</taxon>
        <taxon>Spermatophyta</taxon>
        <taxon>Magnoliopsida</taxon>
        <taxon>Liliopsida</taxon>
        <taxon>Zingiberales</taxon>
        <taxon>Musaceae</taxon>
        <taxon>Ensete</taxon>
    </lineage>
</organism>
<feature type="compositionally biased region" description="Polar residues" evidence="1">
    <location>
        <begin position="79"/>
        <end position="90"/>
    </location>
</feature>
<gene>
    <name evidence="2" type="ORF">B296_00008019</name>
</gene>
<feature type="region of interest" description="Disordered" evidence="1">
    <location>
        <begin position="53"/>
        <end position="90"/>
    </location>
</feature>
<evidence type="ECO:0000313" key="3">
    <source>
        <dbReference type="Proteomes" id="UP000287651"/>
    </source>
</evidence>
<proteinExistence type="predicted"/>
<dbReference type="EMBL" id="AMZH03019305">
    <property type="protein sequence ID" value="RRT40536.1"/>
    <property type="molecule type" value="Genomic_DNA"/>
</dbReference>
<evidence type="ECO:0000256" key="1">
    <source>
        <dbReference type="SAM" id="MobiDB-lite"/>
    </source>
</evidence>
<comment type="caution">
    <text evidence="2">The sequence shown here is derived from an EMBL/GenBank/DDBJ whole genome shotgun (WGS) entry which is preliminary data.</text>
</comment>
<protein>
    <submittedName>
        <fullName evidence="2">Uncharacterized protein</fullName>
    </submittedName>
</protein>
<dbReference type="AlphaFoldDB" id="A0A426XM27"/>
<sequence length="121" mass="13034">MTHPYILYSRDKLLLKCYIPSNSPWLPTFPPPKNYSRSTVAALTGHGRCLLPSLSTMTSPRPPATSYYASSPRPATMAKPSSNAPTSAAGQPLSFSSIAAKALNDTAVVLLYLLCLFFPLS</sequence>
<name>A0A426XM27_ENSVE</name>
<dbReference type="Proteomes" id="UP000287651">
    <property type="component" value="Unassembled WGS sequence"/>
</dbReference>